<protein>
    <submittedName>
        <fullName evidence="1">Polyamine oxidase 2</fullName>
    </submittedName>
</protein>
<proteinExistence type="predicted"/>
<organism evidence="1 2">
    <name type="scientific">Citrus sinensis</name>
    <name type="common">Sweet orange</name>
    <name type="synonym">Citrus aurantium var. sinensis</name>
    <dbReference type="NCBI Taxonomy" id="2711"/>
    <lineage>
        <taxon>Eukaryota</taxon>
        <taxon>Viridiplantae</taxon>
        <taxon>Streptophyta</taxon>
        <taxon>Embryophyta</taxon>
        <taxon>Tracheophyta</taxon>
        <taxon>Spermatophyta</taxon>
        <taxon>Magnoliopsida</taxon>
        <taxon>eudicotyledons</taxon>
        <taxon>Gunneridae</taxon>
        <taxon>Pentapetalae</taxon>
        <taxon>rosids</taxon>
        <taxon>malvids</taxon>
        <taxon>Sapindales</taxon>
        <taxon>Rutaceae</taxon>
        <taxon>Aurantioideae</taxon>
        <taxon>Citrus</taxon>
    </lineage>
</organism>
<gene>
    <name evidence="1" type="ORF">KPL71_012408</name>
</gene>
<dbReference type="EMBL" id="CM039173">
    <property type="protein sequence ID" value="KAH9770521.1"/>
    <property type="molecule type" value="Genomic_DNA"/>
</dbReference>
<evidence type="ECO:0000313" key="1">
    <source>
        <dbReference type="EMBL" id="KAH9770521.1"/>
    </source>
</evidence>
<evidence type="ECO:0000313" key="2">
    <source>
        <dbReference type="Proteomes" id="UP000829398"/>
    </source>
</evidence>
<comment type="caution">
    <text evidence="1">The sequence shown here is derived from an EMBL/GenBank/DDBJ whole genome shotgun (WGS) entry which is preliminary data.</text>
</comment>
<name>A0ACB8LAQ4_CITSI</name>
<reference evidence="2" key="1">
    <citation type="journal article" date="2023" name="Hortic. Res.">
        <title>A chromosome-level phased genome enabling allele-level studies in sweet orange: a case study on citrus Huanglongbing tolerance.</title>
        <authorList>
            <person name="Wu B."/>
            <person name="Yu Q."/>
            <person name="Deng Z."/>
            <person name="Duan Y."/>
            <person name="Luo F."/>
            <person name="Gmitter F. Jr."/>
        </authorList>
    </citation>
    <scope>NUCLEOTIDE SEQUENCE [LARGE SCALE GENOMIC DNA]</scope>
    <source>
        <strain evidence="2">cv. Valencia</strain>
    </source>
</reference>
<keyword evidence="2" id="KW-1185">Reference proteome</keyword>
<dbReference type="Proteomes" id="UP000829398">
    <property type="component" value="Chromosome 4"/>
</dbReference>
<accession>A0ACB8LAQ4</accession>
<sequence length="497" mass="54902">MDSASRSNRQLRRALCYSNNAGKGQVRSPSVIVIGAGMAGVAAARALHDASFKVVLLESRDRVGGRVHTDYSFGFPVDLGASWLHGVCQENPLAPVISRLGLPLYRTSGDNSVLYDHDLERVLKTVVVSLIQANLCYALFDMDGNQVPQELVTKTDKVREEHDEDMSIQRAISIVFDRRPELRFFEHVSSSLPGISLQRKLLDLLKLVLTCRLEGLAHKEELLPGGHGLMVRGYLPVINTLAKGLDIRLGHRVTKITRHYIGVKVTVEGGKTFVADAVVVAVPLGVLKARTIKFEPRLPDWKEAAIDDLGVGIENKIIMHFDKVFWPNVEFLGVVSDTSYGCSYFLNLHKATGHCVLVYMPAGQLARDIEKMSDEAAANFAFTQLKKILPDASSPIQYLVSHWGTDANSLGSYSYDTVGKSHDLYERLRIPVDNLFFAGEATSMSYPGSVHGAFSTGLMAAEDCRMRVLERYGELDLFQPVMGEETPISVPFLISRL</sequence>